<protein>
    <recommendedName>
        <fullName evidence="2">F-box domain-containing protein</fullName>
    </recommendedName>
</protein>
<evidence type="ECO:0000313" key="4">
    <source>
        <dbReference type="Proteomes" id="UP000077266"/>
    </source>
</evidence>
<keyword evidence="4" id="KW-1185">Reference proteome</keyword>
<dbReference type="AlphaFoldDB" id="A0A165R1D4"/>
<evidence type="ECO:0000313" key="3">
    <source>
        <dbReference type="EMBL" id="KZW04359.1"/>
    </source>
</evidence>
<dbReference type="InParanoid" id="A0A165R1D4"/>
<evidence type="ECO:0000256" key="1">
    <source>
        <dbReference type="SAM" id="MobiDB-lite"/>
    </source>
</evidence>
<dbReference type="InterPro" id="IPR001810">
    <property type="entry name" value="F-box_dom"/>
</dbReference>
<reference evidence="3 4" key="1">
    <citation type="journal article" date="2016" name="Mol. Biol. Evol.">
        <title>Comparative Genomics of Early-Diverging Mushroom-Forming Fungi Provides Insights into the Origins of Lignocellulose Decay Capabilities.</title>
        <authorList>
            <person name="Nagy L.G."/>
            <person name="Riley R."/>
            <person name="Tritt A."/>
            <person name="Adam C."/>
            <person name="Daum C."/>
            <person name="Floudas D."/>
            <person name="Sun H."/>
            <person name="Yadav J.S."/>
            <person name="Pangilinan J."/>
            <person name="Larsson K.H."/>
            <person name="Matsuura K."/>
            <person name="Barry K."/>
            <person name="Labutti K."/>
            <person name="Kuo R."/>
            <person name="Ohm R.A."/>
            <person name="Bhattacharya S.S."/>
            <person name="Shirouzu T."/>
            <person name="Yoshinaga Y."/>
            <person name="Martin F.M."/>
            <person name="Grigoriev I.V."/>
            <person name="Hibbett D.S."/>
        </authorList>
    </citation>
    <scope>NUCLEOTIDE SEQUENCE [LARGE SCALE GENOMIC DNA]</scope>
    <source>
        <strain evidence="3 4">HHB12029</strain>
    </source>
</reference>
<name>A0A165R1D4_EXIGL</name>
<organism evidence="3 4">
    <name type="scientific">Exidia glandulosa HHB12029</name>
    <dbReference type="NCBI Taxonomy" id="1314781"/>
    <lineage>
        <taxon>Eukaryota</taxon>
        <taxon>Fungi</taxon>
        <taxon>Dikarya</taxon>
        <taxon>Basidiomycota</taxon>
        <taxon>Agaricomycotina</taxon>
        <taxon>Agaricomycetes</taxon>
        <taxon>Auriculariales</taxon>
        <taxon>Exidiaceae</taxon>
        <taxon>Exidia</taxon>
    </lineage>
</organism>
<dbReference type="EMBL" id="KV425882">
    <property type="protein sequence ID" value="KZW04359.1"/>
    <property type="molecule type" value="Genomic_DNA"/>
</dbReference>
<accession>A0A165R1D4</accession>
<evidence type="ECO:0000259" key="2">
    <source>
        <dbReference type="PROSITE" id="PS50181"/>
    </source>
</evidence>
<feature type="domain" description="F-box" evidence="2">
    <location>
        <begin position="1"/>
        <end position="47"/>
    </location>
</feature>
<dbReference type="PROSITE" id="PS50181">
    <property type="entry name" value="FBOX"/>
    <property type="match status" value="1"/>
</dbReference>
<gene>
    <name evidence="3" type="ORF">EXIGLDRAFT_786383</name>
</gene>
<feature type="region of interest" description="Disordered" evidence="1">
    <location>
        <begin position="244"/>
        <end position="264"/>
    </location>
</feature>
<dbReference type="STRING" id="1314781.A0A165R1D4"/>
<dbReference type="OrthoDB" id="2532648at2759"/>
<dbReference type="SUPFAM" id="SSF81383">
    <property type="entry name" value="F-box domain"/>
    <property type="match status" value="1"/>
</dbReference>
<proteinExistence type="predicted"/>
<dbReference type="Proteomes" id="UP000077266">
    <property type="component" value="Unassembled WGS sequence"/>
</dbReference>
<sequence length="347" mass="38788">MFETLPVELVAHILGDLDVQHVILASTLSRRLRDVCADVVLNPWRKPILRAVEEHDFAALRNLCVYSCVPRQTFVEVLARAPPHAILFEVTIPVLGESDWRESAQLRFLPSALAKWKRPAVPWREAFMRAMFVVQHRLTAVCHAYESWTKYIVIGRRDAANLLEVSSRNFNPLAIFDEIKLQSGMLHLETQVRVVLNLMDVRIVALGVLSTPGQETMYKNANAHALLHPPGASRTETKETYGRLMQPRPRASHGRYPNFTPGGLDRRWQGAGEMEEDGRSWIGGLLLTAQLVTPSAETDGDEGLGIVSGVGRSQYASLGWDDLGTLFPWLEIARRIDGPGLGIDDDD</sequence>
<dbReference type="Gene3D" id="1.20.1280.50">
    <property type="match status" value="1"/>
</dbReference>
<dbReference type="InterPro" id="IPR036047">
    <property type="entry name" value="F-box-like_dom_sf"/>
</dbReference>